<gene>
    <name evidence="1" type="ORF">T12_8554</name>
</gene>
<dbReference type="AlphaFoldDB" id="A0A0V0UMK0"/>
<sequence length="55" mass="6048">LGDLLTTSINTRRFAEKQSLSSRENPRVVTSHGTFSNAYVCKHCGIRQISVLPGT</sequence>
<proteinExistence type="predicted"/>
<name>A0A0V0UMK0_9BILA</name>
<dbReference type="EMBL" id="JYDQ01006432">
    <property type="protein sequence ID" value="KRX52427.1"/>
    <property type="molecule type" value="Genomic_DNA"/>
</dbReference>
<feature type="non-terminal residue" evidence="1">
    <location>
        <position position="55"/>
    </location>
</feature>
<protein>
    <submittedName>
        <fullName evidence="1">Uncharacterized protein</fullName>
    </submittedName>
</protein>
<comment type="caution">
    <text evidence="1">The sequence shown here is derived from an EMBL/GenBank/DDBJ whole genome shotgun (WGS) entry which is preliminary data.</text>
</comment>
<evidence type="ECO:0000313" key="2">
    <source>
        <dbReference type="Proteomes" id="UP000054783"/>
    </source>
</evidence>
<organism evidence="1 2">
    <name type="scientific">Trichinella patagoniensis</name>
    <dbReference type="NCBI Taxonomy" id="990121"/>
    <lineage>
        <taxon>Eukaryota</taxon>
        <taxon>Metazoa</taxon>
        <taxon>Ecdysozoa</taxon>
        <taxon>Nematoda</taxon>
        <taxon>Enoplea</taxon>
        <taxon>Dorylaimia</taxon>
        <taxon>Trichinellida</taxon>
        <taxon>Trichinellidae</taxon>
        <taxon>Trichinella</taxon>
    </lineage>
</organism>
<dbReference type="Proteomes" id="UP000054783">
    <property type="component" value="Unassembled WGS sequence"/>
</dbReference>
<feature type="non-terminal residue" evidence="1">
    <location>
        <position position="1"/>
    </location>
</feature>
<evidence type="ECO:0000313" key="1">
    <source>
        <dbReference type="EMBL" id="KRX52427.1"/>
    </source>
</evidence>
<reference evidence="1 2" key="1">
    <citation type="submission" date="2015-01" db="EMBL/GenBank/DDBJ databases">
        <title>Evolution of Trichinella species and genotypes.</title>
        <authorList>
            <person name="Korhonen P.K."/>
            <person name="Edoardo P."/>
            <person name="Giuseppe L.R."/>
            <person name="Gasser R.B."/>
        </authorList>
    </citation>
    <scope>NUCLEOTIDE SEQUENCE [LARGE SCALE GENOMIC DNA]</scope>
    <source>
        <strain evidence="1">ISS2496</strain>
    </source>
</reference>
<keyword evidence="2" id="KW-1185">Reference proteome</keyword>
<accession>A0A0V0UMK0</accession>